<dbReference type="Gene3D" id="2.60.40.2970">
    <property type="match status" value="1"/>
</dbReference>
<dbReference type="GO" id="GO:0008237">
    <property type="term" value="F:metallopeptidase activity"/>
    <property type="evidence" value="ECO:0007669"/>
    <property type="project" value="InterPro"/>
</dbReference>
<gene>
    <name evidence="2" type="ORF">CTheo_4215</name>
</gene>
<name>A0A5N5QL04_9AGAM</name>
<comment type="caution">
    <text evidence="2">The sequence shown here is derived from an EMBL/GenBank/DDBJ whole genome shotgun (WGS) entry which is preliminary data.</text>
</comment>
<reference evidence="2 3" key="1">
    <citation type="journal article" date="2019" name="Fungal Biol. Biotechnol.">
        <title>Draft genome sequence of fastidious pathogen Ceratobasidium theobromae, which causes vascular-streak dieback in Theobroma cacao.</title>
        <authorList>
            <person name="Ali S.S."/>
            <person name="Asman A."/>
            <person name="Shao J."/>
            <person name="Firmansyah A.P."/>
            <person name="Susilo A.W."/>
            <person name="Rosmana A."/>
            <person name="McMahon P."/>
            <person name="Junaid M."/>
            <person name="Guest D."/>
            <person name="Kheng T.Y."/>
            <person name="Meinhardt L.W."/>
            <person name="Bailey B.A."/>
        </authorList>
    </citation>
    <scope>NUCLEOTIDE SEQUENCE [LARGE SCALE GENOMIC DNA]</scope>
    <source>
        <strain evidence="2 3">CT2</strain>
    </source>
</reference>
<evidence type="ECO:0000256" key="1">
    <source>
        <dbReference type="SAM" id="MobiDB-lite"/>
    </source>
</evidence>
<feature type="compositionally biased region" description="Basic and acidic residues" evidence="1">
    <location>
        <begin position="76"/>
        <end position="96"/>
    </location>
</feature>
<proteinExistence type="predicted"/>
<protein>
    <submittedName>
        <fullName evidence="2">Uncharacterized protein</fullName>
    </submittedName>
</protein>
<organism evidence="2 3">
    <name type="scientific">Ceratobasidium theobromae</name>
    <dbReference type="NCBI Taxonomy" id="1582974"/>
    <lineage>
        <taxon>Eukaryota</taxon>
        <taxon>Fungi</taxon>
        <taxon>Dikarya</taxon>
        <taxon>Basidiomycota</taxon>
        <taxon>Agaricomycotina</taxon>
        <taxon>Agaricomycetes</taxon>
        <taxon>Cantharellales</taxon>
        <taxon>Ceratobasidiaceae</taxon>
        <taxon>Ceratobasidium</taxon>
    </lineage>
</organism>
<evidence type="ECO:0000313" key="3">
    <source>
        <dbReference type="Proteomes" id="UP000383932"/>
    </source>
</evidence>
<feature type="region of interest" description="Disordered" evidence="1">
    <location>
        <begin position="75"/>
        <end position="96"/>
    </location>
</feature>
<dbReference type="EMBL" id="SSOP01000068">
    <property type="protein sequence ID" value="KAB5592334.1"/>
    <property type="molecule type" value="Genomic_DNA"/>
</dbReference>
<keyword evidence="3" id="KW-1185">Reference proteome</keyword>
<evidence type="ECO:0000313" key="2">
    <source>
        <dbReference type="EMBL" id="KAB5592334.1"/>
    </source>
</evidence>
<dbReference type="AlphaFoldDB" id="A0A5N5QL04"/>
<dbReference type="OrthoDB" id="412874at2759"/>
<sequence length="470" mass="52848">MKLPDLIVALVQTASFYLGPSSFSEDDPVPTDLRVDMRFIPGGAKSMIVRVQITNEGSQLYRVLESPTSLIDQPDPVDKYRADKFNPTRKDDPEKEPEFLGYAYKWSPEDAALEGQYGIFGSGAKKTYDYQLSDLYDFSKSGPGDYVLTPTPYILLLDSNNNIEEGLYKLPPQLEFTIPKSYWDDQRVAHTRNVTAETQAFHSCDNACPGGNDCLGKITLAAARAVDLAQDAKAHLDSNYVAWSPRLTRWFGARKTSRAQRVRQRVDNLADEDFTTGFATVSTEDRRLHSYEHRPMLRYTYARDSGVQLTLEQIPELAQSTTKHLTFAKSGLQEITRTGSGAVRGWLVMIPREPLGMLIRMNITLKTHKLHECPPFLVLRTPGTLSKRNSLRSKNAHPTASQQDPNTLFMRQRHVSAYIEVGRLPLGEIVFLTAEAAIADWELRDITSNKGDEMDDQAAILRALGMRALR</sequence>
<dbReference type="Proteomes" id="UP000383932">
    <property type="component" value="Unassembled WGS sequence"/>
</dbReference>
<dbReference type="Gene3D" id="3.40.390.10">
    <property type="entry name" value="Collagenase (Catalytic Domain)"/>
    <property type="match status" value="1"/>
</dbReference>
<accession>A0A5N5QL04</accession>
<dbReference type="InterPro" id="IPR024079">
    <property type="entry name" value="MetalloPept_cat_dom_sf"/>
</dbReference>